<dbReference type="Gene3D" id="1.10.10.10">
    <property type="entry name" value="Winged helix-like DNA-binding domain superfamily/Winged helix DNA-binding domain"/>
    <property type="match status" value="1"/>
</dbReference>
<keyword evidence="3" id="KW-0804">Transcription</keyword>
<keyword evidence="6" id="KW-1185">Reference proteome</keyword>
<dbReference type="STRING" id="1850250.LPB142_05780"/>
<dbReference type="InterPro" id="IPR036388">
    <property type="entry name" value="WH-like_DNA-bd_sf"/>
</dbReference>
<dbReference type="GO" id="GO:0003677">
    <property type="term" value="F:DNA binding"/>
    <property type="evidence" value="ECO:0007669"/>
    <property type="project" value="UniProtKB-KW"/>
</dbReference>
<dbReference type="PANTHER" id="PTHR33204">
    <property type="entry name" value="TRANSCRIPTIONAL REGULATOR, MARR FAMILY"/>
    <property type="match status" value="1"/>
</dbReference>
<dbReference type="SUPFAM" id="SSF46785">
    <property type="entry name" value="Winged helix' DNA-binding domain"/>
    <property type="match status" value="1"/>
</dbReference>
<organism evidence="5 6">
    <name type="scientific">Rhodobacter xanthinilyticus</name>
    <dbReference type="NCBI Taxonomy" id="1850250"/>
    <lineage>
        <taxon>Bacteria</taxon>
        <taxon>Pseudomonadati</taxon>
        <taxon>Pseudomonadota</taxon>
        <taxon>Alphaproteobacteria</taxon>
        <taxon>Rhodobacterales</taxon>
        <taxon>Rhodobacter group</taxon>
        <taxon>Rhodobacter</taxon>
    </lineage>
</organism>
<dbReference type="RefSeq" id="WP_071165788.1">
    <property type="nucleotide sequence ID" value="NZ_CP017781.1"/>
</dbReference>
<protein>
    <submittedName>
        <fullName evidence="5">Transcriptional regulator</fullName>
    </submittedName>
</protein>
<reference evidence="5 6" key="1">
    <citation type="submission" date="2016-10" db="EMBL/GenBank/DDBJ databases">
        <title>Rhodobacter sp. LPB0142, isolated from sea water.</title>
        <authorList>
            <person name="Kim E."/>
            <person name="Yi H."/>
        </authorList>
    </citation>
    <scope>NUCLEOTIDE SEQUENCE [LARGE SCALE GENOMIC DNA]</scope>
    <source>
        <strain evidence="5 6">LPB0142</strain>
    </source>
</reference>
<sequence>MLDDDLPPDPIGAALLRGDVLAELCPSRAILRQTTTRWAVLCLVALRRGEMRFSELRRGIGGISERMLARTLQDLAGHGLVTRTSHPVVPPHVDYALTPLGHDLAERVEALTRWIELNLARFPPASRGEEG</sequence>
<dbReference type="Pfam" id="PF01638">
    <property type="entry name" value="HxlR"/>
    <property type="match status" value="1"/>
</dbReference>
<accession>A0A1D9MAR6</accession>
<keyword evidence="2" id="KW-0238">DNA-binding</keyword>
<name>A0A1D9MAR6_9RHOB</name>
<evidence type="ECO:0000256" key="1">
    <source>
        <dbReference type="ARBA" id="ARBA00023015"/>
    </source>
</evidence>
<evidence type="ECO:0000259" key="4">
    <source>
        <dbReference type="PROSITE" id="PS51118"/>
    </source>
</evidence>
<feature type="domain" description="HTH hxlR-type" evidence="4">
    <location>
        <begin position="25"/>
        <end position="123"/>
    </location>
</feature>
<dbReference type="PROSITE" id="PS51118">
    <property type="entry name" value="HTH_HXLR"/>
    <property type="match status" value="1"/>
</dbReference>
<gene>
    <name evidence="5" type="ORF">LPB142_05780</name>
</gene>
<keyword evidence="1" id="KW-0805">Transcription regulation</keyword>
<dbReference type="InterPro" id="IPR002577">
    <property type="entry name" value="HTH_HxlR"/>
</dbReference>
<evidence type="ECO:0000313" key="5">
    <source>
        <dbReference type="EMBL" id="AOZ68888.1"/>
    </source>
</evidence>
<dbReference type="EMBL" id="CP017781">
    <property type="protein sequence ID" value="AOZ68888.1"/>
    <property type="molecule type" value="Genomic_DNA"/>
</dbReference>
<dbReference type="KEGG" id="rhp:LPB142_05780"/>
<evidence type="ECO:0000313" key="6">
    <source>
        <dbReference type="Proteomes" id="UP000176562"/>
    </source>
</evidence>
<proteinExistence type="predicted"/>
<dbReference type="AlphaFoldDB" id="A0A1D9MAR6"/>
<dbReference type="Proteomes" id="UP000176562">
    <property type="component" value="Chromosome"/>
</dbReference>
<evidence type="ECO:0000256" key="3">
    <source>
        <dbReference type="ARBA" id="ARBA00023163"/>
    </source>
</evidence>
<evidence type="ECO:0000256" key="2">
    <source>
        <dbReference type="ARBA" id="ARBA00023125"/>
    </source>
</evidence>
<dbReference type="PANTHER" id="PTHR33204:SF37">
    <property type="entry name" value="HTH-TYPE TRANSCRIPTIONAL REGULATOR YODB"/>
    <property type="match status" value="1"/>
</dbReference>
<dbReference type="InterPro" id="IPR036390">
    <property type="entry name" value="WH_DNA-bd_sf"/>
</dbReference>